<dbReference type="GO" id="GO:0008967">
    <property type="term" value="F:phosphoglycolate phosphatase activity"/>
    <property type="evidence" value="ECO:0007669"/>
    <property type="project" value="UniProtKB-EC"/>
</dbReference>
<evidence type="ECO:0000313" key="6">
    <source>
        <dbReference type="EMBL" id="EEV18245.1"/>
    </source>
</evidence>
<dbReference type="Proteomes" id="UP000005709">
    <property type="component" value="Unassembled WGS sequence"/>
</dbReference>
<comment type="caution">
    <text evidence="6">The sequence shown here is derived from an EMBL/GenBank/DDBJ whole genome shotgun (WGS) entry which is preliminary data.</text>
</comment>
<evidence type="ECO:0000256" key="5">
    <source>
        <dbReference type="SAM" id="MobiDB-lite"/>
    </source>
</evidence>
<dbReference type="EC" id="3.1.3.18" evidence="4"/>
<dbReference type="OrthoDB" id="9792518at2"/>
<dbReference type="SFLD" id="SFLDG01129">
    <property type="entry name" value="C1.5:_HAD__Beta-PGM__Phosphata"/>
    <property type="match status" value="1"/>
</dbReference>
<comment type="similarity">
    <text evidence="3">Belongs to the HAD-like hydrolase superfamily. CbbY/CbbZ/Gph/YieH family.</text>
</comment>
<comment type="catalytic activity">
    <reaction evidence="1">
        <text>2-phosphoglycolate + H2O = glycolate + phosphate</text>
        <dbReference type="Rhea" id="RHEA:14369"/>
        <dbReference type="ChEBI" id="CHEBI:15377"/>
        <dbReference type="ChEBI" id="CHEBI:29805"/>
        <dbReference type="ChEBI" id="CHEBI:43474"/>
        <dbReference type="ChEBI" id="CHEBI:58033"/>
        <dbReference type="EC" id="3.1.3.18"/>
    </reaction>
</comment>
<keyword evidence="6" id="KW-0378">Hydrolase</keyword>
<dbReference type="eggNOG" id="COG0546">
    <property type="taxonomic scope" value="Bacteria"/>
</dbReference>
<evidence type="ECO:0000256" key="1">
    <source>
        <dbReference type="ARBA" id="ARBA00000830"/>
    </source>
</evidence>
<dbReference type="PRINTS" id="PR00413">
    <property type="entry name" value="HADHALOGNASE"/>
</dbReference>
<dbReference type="InterPro" id="IPR041492">
    <property type="entry name" value="HAD_2"/>
</dbReference>
<dbReference type="GO" id="GO:0005829">
    <property type="term" value="C:cytosol"/>
    <property type="evidence" value="ECO:0007669"/>
    <property type="project" value="TreeGrafter"/>
</dbReference>
<name>C8PGK7_9BACT</name>
<keyword evidence="7" id="KW-1185">Reference proteome</keyword>
<accession>C8PGK7</accession>
<dbReference type="AlphaFoldDB" id="C8PGK7"/>
<dbReference type="InterPro" id="IPR050155">
    <property type="entry name" value="HAD-like_hydrolase_sf"/>
</dbReference>
<evidence type="ECO:0000256" key="4">
    <source>
        <dbReference type="ARBA" id="ARBA00013078"/>
    </source>
</evidence>
<dbReference type="RefSeq" id="WP_005870607.1">
    <property type="nucleotide sequence ID" value="NZ_ACYG01000019.1"/>
</dbReference>
<dbReference type="Gene3D" id="1.10.150.240">
    <property type="entry name" value="Putative phosphatase, domain 2"/>
    <property type="match status" value="1"/>
</dbReference>
<comment type="pathway">
    <text evidence="2">Organic acid metabolism; glycolate biosynthesis; glycolate from 2-phosphoglycolate: step 1/1.</text>
</comment>
<gene>
    <name evidence="6" type="ORF">CAMGR0001_1002</name>
</gene>
<reference evidence="6 7" key="1">
    <citation type="submission" date="2009-07" db="EMBL/GenBank/DDBJ databases">
        <authorList>
            <person name="Madupu R."/>
            <person name="Sebastian Y."/>
            <person name="Durkin A.S."/>
            <person name="Torralba M."/>
            <person name="Methe B."/>
            <person name="Sutton G.G."/>
            <person name="Strausberg R.L."/>
            <person name="Nelson K.E."/>
        </authorList>
    </citation>
    <scope>NUCLEOTIDE SEQUENCE [LARGE SCALE GENOMIC DNA]</scope>
    <source>
        <strain evidence="6 7">RM3268</strain>
    </source>
</reference>
<dbReference type="Gene3D" id="3.40.50.1000">
    <property type="entry name" value="HAD superfamily/HAD-like"/>
    <property type="match status" value="1"/>
</dbReference>
<dbReference type="NCBIfam" id="TIGR01549">
    <property type="entry name" value="HAD-SF-IA-v1"/>
    <property type="match status" value="1"/>
</dbReference>
<dbReference type="GO" id="GO:0006281">
    <property type="term" value="P:DNA repair"/>
    <property type="evidence" value="ECO:0007669"/>
    <property type="project" value="TreeGrafter"/>
</dbReference>
<feature type="compositionally biased region" description="Low complexity" evidence="5">
    <location>
        <begin position="203"/>
        <end position="212"/>
    </location>
</feature>
<dbReference type="InterPro" id="IPR036412">
    <property type="entry name" value="HAD-like_sf"/>
</dbReference>
<dbReference type="Pfam" id="PF13419">
    <property type="entry name" value="HAD_2"/>
    <property type="match status" value="1"/>
</dbReference>
<evidence type="ECO:0000313" key="7">
    <source>
        <dbReference type="Proteomes" id="UP000005709"/>
    </source>
</evidence>
<dbReference type="SUPFAM" id="SSF56784">
    <property type="entry name" value="HAD-like"/>
    <property type="match status" value="1"/>
</dbReference>
<dbReference type="PANTHER" id="PTHR43434">
    <property type="entry name" value="PHOSPHOGLYCOLATE PHOSPHATASE"/>
    <property type="match status" value="1"/>
</dbReference>
<dbReference type="SFLD" id="SFLDS00003">
    <property type="entry name" value="Haloacid_Dehalogenase"/>
    <property type="match status" value="1"/>
</dbReference>
<dbReference type="STRING" id="824.CGRAC_1088"/>
<organism evidence="6 7">
    <name type="scientific">Campylobacter gracilis RM3268</name>
    <dbReference type="NCBI Taxonomy" id="553220"/>
    <lineage>
        <taxon>Bacteria</taxon>
        <taxon>Pseudomonadati</taxon>
        <taxon>Campylobacterota</taxon>
        <taxon>Epsilonproteobacteria</taxon>
        <taxon>Campylobacterales</taxon>
        <taxon>Campylobacteraceae</taxon>
        <taxon>Campylobacter</taxon>
    </lineage>
</organism>
<proteinExistence type="inferred from homology"/>
<dbReference type="PANTHER" id="PTHR43434:SF1">
    <property type="entry name" value="PHOSPHOGLYCOLATE PHOSPHATASE"/>
    <property type="match status" value="1"/>
</dbReference>
<protein>
    <recommendedName>
        <fullName evidence="4">phosphoglycolate phosphatase</fullName>
        <ecNumber evidence="4">3.1.3.18</ecNumber>
    </recommendedName>
</protein>
<evidence type="ECO:0000256" key="2">
    <source>
        <dbReference type="ARBA" id="ARBA00004818"/>
    </source>
</evidence>
<dbReference type="EMBL" id="ACYG01000019">
    <property type="protein sequence ID" value="EEV18245.1"/>
    <property type="molecule type" value="Genomic_DNA"/>
</dbReference>
<sequence>MKTVIFDMDGTLLDSSSAIEISVNNTRRELYGLAPLQKNFIVHTINDPSKNAFLEFYGKTEASAEELAFFEKEFVSNYRDFAVLYEGIEDLLHSCKKAGFFLAVASNAPSYTLSAILEKTGVRRLFDLVVGADEQMPSKPNPAMLLHVISRSPHKNAIFLGDSKKDELAALRGAEFLQNLEFQGGNDGESLNASRDTSRKNFSASSGSLSSCSKNLNADEKFRSNDSDAGGAATLSFKGARISAKAEATEDAQAAAARCFQANLADLKGAKLEYLQVCWGFGEPSELSRNALSIAQAREIIGGI</sequence>
<evidence type="ECO:0000256" key="3">
    <source>
        <dbReference type="ARBA" id="ARBA00006171"/>
    </source>
</evidence>
<dbReference type="InterPro" id="IPR023214">
    <property type="entry name" value="HAD_sf"/>
</dbReference>
<dbReference type="InterPro" id="IPR006439">
    <property type="entry name" value="HAD-SF_hydro_IA"/>
</dbReference>
<feature type="region of interest" description="Disordered" evidence="5">
    <location>
        <begin position="187"/>
        <end position="212"/>
    </location>
</feature>
<dbReference type="InterPro" id="IPR023198">
    <property type="entry name" value="PGP-like_dom2"/>
</dbReference>